<evidence type="ECO:0000313" key="2">
    <source>
        <dbReference type="Proteomes" id="UP000324222"/>
    </source>
</evidence>
<sequence length="59" mass="6695">MKTNGNGDAYGCDEVAVVMQVMRRRSLSPYQYPPSFPYTIYPLPYPLPLPVHYTKATQA</sequence>
<dbReference type="AlphaFoldDB" id="A0A5B7JWE3"/>
<evidence type="ECO:0000313" key="1">
    <source>
        <dbReference type="EMBL" id="MPC98875.1"/>
    </source>
</evidence>
<organism evidence="1 2">
    <name type="scientific">Portunus trituberculatus</name>
    <name type="common">Swimming crab</name>
    <name type="synonym">Neptunus trituberculatus</name>
    <dbReference type="NCBI Taxonomy" id="210409"/>
    <lineage>
        <taxon>Eukaryota</taxon>
        <taxon>Metazoa</taxon>
        <taxon>Ecdysozoa</taxon>
        <taxon>Arthropoda</taxon>
        <taxon>Crustacea</taxon>
        <taxon>Multicrustacea</taxon>
        <taxon>Malacostraca</taxon>
        <taxon>Eumalacostraca</taxon>
        <taxon>Eucarida</taxon>
        <taxon>Decapoda</taxon>
        <taxon>Pleocyemata</taxon>
        <taxon>Brachyura</taxon>
        <taxon>Eubrachyura</taxon>
        <taxon>Portunoidea</taxon>
        <taxon>Portunidae</taxon>
        <taxon>Portuninae</taxon>
        <taxon>Portunus</taxon>
    </lineage>
</organism>
<protein>
    <submittedName>
        <fullName evidence="1">Uncharacterized protein</fullName>
    </submittedName>
</protein>
<reference evidence="1 2" key="1">
    <citation type="submission" date="2019-05" db="EMBL/GenBank/DDBJ databases">
        <title>Another draft genome of Portunus trituberculatus and its Hox gene families provides insights of decapod evolution.</title>
        <authorList>
            <person name="Jeong J.-H."/>
            <person name="Song I."/>
            <person name="Kim S."/>
            <person name="Choi T."/>
            <person name="Kim D."/>
            <person name="Ryu S."/>
            <person name="Kim W."/>
        </authorList>
    </citation>
    <scope>NUCLEOTIDE SEQUENCE [LARGE SCALE GENOMIC DNA]</scope>
    <source>
        <tissue evidence="1">Muscle</tissue>
    </source>
</reference>
<proteinExistence type="predicted"/>
<keyword evidence="2" id="KW-1185">Reference proteome</keyword>
<dbReference type="EMBL" id="VSRR010115968">
    <property type="protein sequence ID" value="MPC98875.1"/>
    <property type="molecule type" value="Genomic_DNA"/>
</dbReference>
<accession>A0A5B7JWE3</accession>
<dbReference type="Proteomes" id="UP000324222">
    <property type="component" value="Unassembled WGS sequence"/>
</dbReference>
<comment type="caution">
    <text evidence="1">The sequence shown here is derived from an EMBL/GenBank/DDBJ whole genome shotgun (WGS) entry which is preliminary data.</text>
</comment>
<gene>
    <name evidence="1" type="ORF">E2C01_094261</name>
</gene>
<name>A0A5B7JWE3_PORTR</name>